<gene>
    <name evidence="2" type="ORF">F6B40_11800</name>
</gene>
<dbReference type="Proteomes" id="UP000326838">
    <property type="component" value="Unassembled WGS sequence"/>
</dbReference>
<keyword evidence="1" id="KW-1133">Transmembrane helix</keyword>
<protein>
    <submittedName>
        <fullName evidence="2">Uncharacterized protein</fullName>
    </submittedName>
</protein>
<feature type="transmembrane region" description="Helical" evidence="1">
    <location>
        <begin position="97"/>
        <end position="114"/>
    </location>
</feature>
<feature type="transmembrane region" description="Helical" evidence="1">
    <location>
        <begin position="150"/>
        <end position="169"/>
    </location>
</feature>
<evidence type="ECO:0000313" key="2">
    <source>
        <dbReference type="EMBL" id="KAA9132366.1"/>
    </source>
</evidence>
<sequence>MDSTATALTLVIVSVLAVVVVLSALLWSSLFTMRPGPFLRYASLSAFASFGSSLIYLIWAFQGDRWIVAIGDALMLWGPACLWVALSSLNGRFEWRAWVTVSSGVAMFVLTLLVPESVSSAVKIGVMLVYCVAVAYQARTPPASARRGMATITLLTSVYAVFCGGRLVAAGVGGMDGELYREYFSTGPTTIVGVVTVIFISYGVLRAAQDPRPAWRMQHDAVRTQLEERARALLEAGESVNWRTVSLPELSLMRESFGDDYVQDAHLALLTACRDAAAPGAEVGAIGPARIVMVESNDSPEPSRADLRTRFARASPTLTETYVPDVDIATLVISDPEALAEAGVGSTS</sequence>
<dbReference type="EMBL" id="VYUY01000015">
    <property type="protein sequence ID" value="KAA9132366.1"/>
    <property type="molecule type" value="Genomic_DNA"/>
</dbReference>
<feature type="transmembrane region" description="Helical" evidence="1">
    <location>
        <begin position="38"/>
        <end position="60"/>
    </location>
</feature>
<accession>A0A5N0TER8</accession>
<keyword evidence="3" id="KW-1185">Reference proteome</keyword>
<comment type="caution">
    <text evidence="2">The sequence shown here is derived from an EMBL/GenBank/DDBJ whole genome shotgun (WGS) entry which is preliminary data.</text>
</comment>
<feature type="transmembrane region" description="Helical" evidence="1">
    <location>
        <begin position="120"/>
        <end position="138"/>
    </location>
</feature>
<organism evidence="2 3">
    <name type="scientific">Microbacterium caowuchunii</name>
    <dbReference type="NCBI Taxonomy" id="2614638"/>
    <lineage>
        <taxon>Bacteria</taxon>
        <taxon>Bacillati</taxon>
        <taxon>Actinomycetota</taxon>
        <taxon>Actinomycetes</taxon>
        <taxon>Micrococcales</taxon>
        <taxon>Microbacteriaceae</taxon>
        <taxon>Microbacterium</taxon>
    </lineage>
</organism>
<evidence type="ECO:0000256" key="1">
    <source>
        <dbReference type="SAM" id="Phobius"/>
    </source>
</evidence>
<feature type="transmembrane region" description="Helical" evidence="1">
    <location>
        <begin position="66"/>
        <end position="85"/>
    </location>
</feature>
<proteinExistence type="predicted"/>
<feature type="transmembrane region" description="Helical" evidence="1">
    <location>
        <begin position="189"/>
        <end position="208"/>
    </location>
</feature>
<evidence type="ECO:0000313" key="3">
    <source>
        <dbReference type="Proteomes" id="UP000326838"/>
    </source>
</evidence>
<keyword evidence="1" id="KW-0472">Membrane</keyword>
<dbReference type="RefSeq" id="WP_150894209.1">
    <property type="nucleotide sequence ID" value="NZ_VYUY01000015.1"/>
</dbReference>
<feature type="transmembrane region" description="Helical" evidence="1">
    <location>
        <begin position="6"/>
        <end position="26"/>
    </location>
</feature>
<dbReference type="AlphaFoldDB" id="A0A5N0TER8"/>
<reference evidence="3" key="1">
    <citation type="submission" date="2019-09" db="EMBL/GenBank/DDBJ databases">
        <title>Mumia zhuanghuii sp. nov. isolated from the intestinal contents of plateau pika (Ochotona curzoniae) in the Qinghai-Tibet plateau of China.</title>
        <authorList>
            <person name="Tian Z."/>
        </authorList>
    </citation>
    <scope>NUCLEOTIDE SEQUENCE [LARGE SCALE GENOMIC DNA]</scope>
    <source>
        <strain evidence="3">L-033</strain>
    </source>
</reference>
<keyword evidence="1" id="KW-0812">Transmembrane</keyword>
<name>A0A5N0TER8_9MICO</name>